<protein>
    <submittedName>
        <fullName evidence="2">Uncharacterized protein</fullName>
    </submittedName>
</protein>
<evidence type="ECO:0000313" key="3">
    <source>
        <dbReference type="Proteomes" id="UP001595829"/>
    </source>
</evidence>
<proteinExistence type="predicted"/>
<organism evidence="2 3">
    <name type="scientific">Streptomyces coeruleoprunus</name>
    <dbReference type="NCBI Taxonomy" id="285563"/>
    <lineage>
        <taxon>Bacteria</taxon>
        <taxon>Bacillati</taxon>
        <taxon>Actinomycetota</taxon>
        <taxon>Actinomycetes</taxon>
        <taxon>Kitasatosporales</taxon>
        <taxon>Streptomycetaceae</taxon>
        <taxon>Streptomyces</taxon>
    </lineage>
</organism>
<name>A0ABV9XPP2_9ACTN</name>
<feature type="chain" id="PRO_5045927891" evidence="1">
    <location>
        <begin position="24"/>
        <end position="153"/>
    </location>
</feature>
<evidence type="ECO:0000313" key="2">
    <source>
        <dbReference type="EMBL" id="MFC5026463.1"/>
    </source>
</evidence>
<sequence>MHTITLRLPNPLCAAAIAALLFAGTDKSLLSMTQIGSVDEAQTTVAIDRDSRINIGEPPGPRHMYAVPPSARPLLRAVELWTERPFPILDEDGMDPRLRQQMLDYRADTGVDLPPGALVVMLSCWRSLYGQIALEVFGHLPPFSLIRNPCSSC</sequence>
<gene>
    <name evidence="2" type="ORF">ACFPM3_30460</name>
</gene>
<reference evidence="3" key="1">
    <citation type="journal article" date="2019" name="Int. J. Syst. Evol. Microbiol.">
        <title>The Global Catalogue of Microorganisms (GCM) 10K type strain sequencing project: providing services to taxonomists for standard genome sequencing and annotation.</title>
        <authorList>
            <consortium name="The Broad Institute Genomics Platform"/>
            <consortium name="The Broad Institute Genome Sequencing Center for Infectious Disease"/>
            <person name="Wu L."/>
            <person name="Ma J."/>
        </authorList>
    </citation>
    <scope>NUCLEOTIDE SEQUENCE [LARGE SCALE GENOMIC DNA]</scope>
    <source>
        <strain evidence="3">CGMCC 4.1648</strain>
    </source>
</reference>
<dbReference type="Gene3D" id="1.10.357.10">
    <property type="entry name" value="Tetracycline Repressor, domain 2"/>
    <property type="match status" value="1"/>
</dbReference>
<comment type="caution">
    <text evidence="2">The sequence shown here is derived from an EMBL/GenBank/DDBJ whole genome shotgun (WGS) entry which is preliminary data.</text>
</comment>
<accession>A0ABV9XPP2</accession>
<feature type="signal peptide" evidence="1">
    <location>
        <begin position="1"/>
        <end position="23"/>
    </location>
</feature>
<dbReference type="RefSeq" id="WP_345685908.1">
    <property type="nucleotide sequence ID" value="NZ_BAABIT010000001.1"/>
</dbReference>
<dbReference type="EMBL" id="JBHSJD010000025">
    <property type="protein sequence ID" value="MFC5026463.1"/>
    <property type="molecule type" value="Genomic_DNA"/>
</dbReference>
<dbReference type="SUPFAM" id="SSF48498">
    <property type="entry name" value="Tetracyclin repressor-like, C-terminal domain"/>
    <property type="match status" value="1"/>
</dbReference>
<keyword evidence="3" id="KW-1185">Reference proteome</keyword>
<evidence type="ECO:0000256" key="1">
    <source>
        <dbReference type="SAM" id="SignalP"/>
    </source>
</evidence>
<keyword evidence="1" id="KW-0732">Signal</keyword>
<dbReference type="InterPro" id="IPR036271">
    <property type="entry name" value="Tet_transcr_reg_TetR-rel_C_sf"/>
</dbReference>
<dbReference type="Proteomes" id="UP001595829">
    <property type="component" value="Unassembled WGS sequence"/>
</dbReference>